<evidence type="ECO:0000256" key="1">
    <source>
        <dbReference type="ARBA" id="ARBA00004141"/>
    </source>
</evidence>
<evidence type="ECO:0000256" key="5">
    <source>
        <dbReference type="SAM" id="Phobius"/>
    </source>
</evidence>
<feature type="transmembrane region" description="Helical" evidence="5">
    <location>
        <begin position="105"/>
        <end position="125"/>
    </location>
</feature>
<dbReference type="Proteomes" id="UP001433088">
    <property type="component" value="Unassembled WGS sequence"/>
</dbReference>
<keyword evidence="7" id="KW-0436">Ligase</keyword>
<accession>A0ABV1CXH5</accession>
<gene>
    <name evidence="7" type="ORF">WMO23_08905</name>
</gene>
<name>A0ABV1CXH5_9FIRM</name>
<keyword evidence="8" id="KW-1185">Reference proteome</keyword>
<reference evidence="7 8" key="1">
    <citation type="submission" date="2024-03" db="EMBL/GenBank/DDBJ databases">
        <title>Human intestinal bacterial collection.</title>
        <authorList>
            <person name="Pauvert C."/>
            <person name="Hitch T.C.A."/>
            <person name="Clavel T."/>
        </authorList>
    </citation>
    <scope>NUCLEOTIDE SEQUENCE [LARGE SCALE GENOMIC DNA]</scope>
    <source>
        <strain evidence="7 8">CLA-AA-H81</strain>
    </source>
</reference>
<proteinExistence type="predicted"/>
<sequence length="406" mass="46300">MKFNNFAFVNLMEKIIGPINRIKFNHLCLIMITLAICIQRLTIAVGNVFYAFAIIFFTIDTYHRYRSGEKLFLPIQIKRYFLIYVFFALMVLPSAIFSLNTEYSFFKYIDYFVLRFFVLIILIFLKVDNEAIKKALFFFIVFMAIDGIATLAERFITQASRAQGLGDGWLRHASIVATVFPASIILWISQKKYTLYKNWLFFCAVCIVLGAIASGTRSSWVGILAVMPFVLYQGAKWSPKKCFALVAIFICITGTIVATPQLQQRAASIANITTDRSNGDRIEAWKSATVMVREKPIIGYGILQGGKVYLQNYRTAADTQGLGHFHNNYVQTVVDSGFMGFIGLIVFIIYSLWIFRRWNCPYSLIGFCAWIGFIVVGFFDYTLGMSAAVKTLWFITGCSLRLYEDI</sequence>
<evidence type="ECO:0000256" key="3">
    <source>
        <dbReference type="ARBA" id="ARBA00022989"/>
    </source>
</evidence>
<comment type="caution">
    <text evidence="7">The sequence shown here is derived from an EMBL/GenBank/DDBJ whole genome shotgun (WGS) entry which is preliminary data.</text>
</comment>
<dbReference type="GO" id="GO:0016874">
    <property type="term" value="F:ligase activity"/>
    <property type="evidence" value="ECO:0007669"/>
    <property type="project" value="UniProtKB-KW"/>
</dbReference>
<feature type="transmembrane region" description="Helical" evidence="5">
    <location>
        <begin position="242"/>
        <end position="262"/>
    </location>
</feature>
<evidence type="ECO:0000313" key="8">
    <source>
        <dbReference type="Proteomes" id="UP001433088"/>
    </source>
</evidence>
<evidence type="ECO:0000256" key="2">
    <source>
        <dbReference type="ARBA" id="ARBA00022692"/>
    </source>
</evidence>
<feature type="transmembrane region" description="Helical" evidence="5">
    <location>
        <begin position="137"/>
        <end position="157"/>
    </location>
</feature>
<dbReference type="RefSeq" id="WP_020723930.1">
    <property type="nucleotide sequence ID" value="NZ_JBBMEU010000056.1"/>
</dbReference>
<organism evidence="7 8">
    <name type="scientific">Megasphaera intestinihominis</name>
    <dbReference type="NCBI Taxonomy" id="3133159"/>
    <lineage>
        <taxon>Bacteria</taxon>
        <taxon>Bacillati</taxon>
        <taxon>Bacillota</taxon>
        <taxon>Negativicutes</taxon>
        <taxon>Veillonellales</taxon>
        <taxon>Veillonellaceae</taxon>
        <taxon>Megasphaera</taxon>
    </lineage>
</organism>
<evidence type="ECO:0000259" key="6">
    <source>
        <dbReference type="Pfam" id="PF04932"/>
    </source>
</evidence>
<keyword evidence="4 5" id="KW-0472">Membrane</keyword>
<feature type="transmembrane region" description="Helical" evidence="5">
    <location>
        <begin position="362"/>
        <end position="379"/>
    </location>
</feature>
<dbReference type="PANTHER" id="PTHR37422:SF13">
    <property type="entry name" value="LIPOPOLYSACCHARIDE BIOSYNTHESIS PROTEIN PA4999-RELATED"/>
    <property type="match status" value="1"/>
</dbReference>
<keyword evidence="3 5" id="KW-1133">Transmembrane helix</keyword>
<feature type="transmembrane region" description="Helical" evidence="5">
    <location>
        <begin position="337"/>
        <end position="355"/>
    </location>
</feature>
<feature type="transmembrane region" description="Helical" evidence="5">
    <location>
        <begin position="219"/>
        <end position="235"/>
    </location>
</feature>
<protein>
    <submittedName>
        <fullName evidence="7">O-antigen ligase family protein</fullName>
    </submittedName>
</protein>
<dbReference type="PANTHER" id="PTHR37422">
    <property type="entry name" value="TEICHURONIC ACID BIOSYNTHESIS PROTEIN TUAE"/>
    <property type="match status" value="1"/>
</dbReference>
<dbReference type="InterPro" id="IPR007016">
    <property type="entry name" value="O-antigen_ligase-rel_domated"/>
</dbReference>
<feature type="transmembrane region" description="Helical" evidence="5">
    <location>
        <begin position="29"/>
        <end position="59"/>
    </location>
</feature>
<evidence type="ECO:0000313" key="7">
    <source>
        <dbReference type="EMBL" id="MEQ2422842.1"/>
    </source>
</evidence>
<feature type="transmembrane region" description="Helical" evidence="5">
    <location>
        <begin position="80"/>
        <end position="99"/>
    </location>
</feature>
<comment type="subcellular location">
    <subcellularLocation>
        <location evidence="1">Membrane</location>
        <topology evidence="1">Multi-pass membrane protein</topology>
    </subcellularLocation>
</comment>
<dbReference type="EMBL" id="JBBMEU010000056">
    <property type="protein sequence ID" value="MEQ2422842.1"/>
    <property type="molecule type" value="Genomic_DNA"/>
</dbReference>
<dbReference type="InterPro" id="IPR051533">
    <property type="entry name" value="WaaL-like"/>
</dbReference>
<evidence type="ECO:0000256" key="4">
    <source>
        <dbReference type="ARBA" id="ARBA00023136"/>
    </source>
</evidence>
<feature type="transmembrane region" description="Helical" evidence="5">
    <location>
        <begin position="195"/>
        <end position="213"/>
    </location>
</feature>
<dbReference type="Pfam" id="PF04932">
    <property type="entry name" value="Wzy_C"/>
    <property type="match status" value="1"/>
</dbReference>
<keyword evidence="2 5" id="KW-0812">Transmembrane</keyword>
<feature type="domain" description="O-antigen ligase-related" evidence="6">
    <location>
        <begin position="203"/>
        <end position="344"/>
    </location>
</feature>
<feature type="transmembrane region" description="Helical" evidence="5">
    <location>
        <begin position="169"/>
        <end position="188"/>
    </location>
</feature>